<evidence type="ECO:0000256" key="1">
    <source>
        <dbReference type="SAM" id="Phobius"/>
    </source>
</evidence>
<gene>
    <name evidence="2" type="ORF">RR42_s0796</name>
</gene>
<feature type="transmembrane region" description="Helical" evidence="1">
    <location>
        <begin position="34"/>
        <end position="52"/>
    </location>
</feature>
<name>A0A0C4YP69_9BURK</name>
<dbReference type="AlphaFoldDB" id="A0A0C4YP69"/>
<dbReference type="RefSeq" id="WP_043353824.1">
    <property type="nucleotide sequence ID" value="NZ_CP010537.1"/>
</dbReference>
<accession>A0A0C4YP69</accession>
<dbReference type="OrthoDB" id="8927866at2"/>
<evidence type="ECO:0008006" key="4">
    <source>
        <dbReference type="Google" id="ProtNLM"/>
    </source>
</evidence>
<reference evidence="2 3" key="1">
    <citation type="journal article" date="2015" name="Genome Announc.">
        <title>Complete Genome Sequence of Cupriavidus basilensis 4G11, Isolated from the Oak Ridge Field Research Center Site.</title>
        <authorList>
            <person name="Ray J."/>
            <person name="Waters R.J."/>
            <person name="Skerker J.M."/>
            <person name="Kuehl J.V."/>
            <person name="Price M.N."/>
            <person name="Huang J."/>
            <person name="Chakraborty R."/>
            <person name="Arkin A.P."/>
            <person name="Deutschbauer A."/>
        </authorList>
    </citation>
    <scope>NUCLEOTIDE SEQUENCE [LARGE SCALE GENOMIC DNA]</scope>
    <source>
        <strain evidence="2">4G11</strain>
    </source>
</reference>
<proteinExistence type="predicted"/>
<evidence type="ECO:0000313" key="2">
    <source>
        <dbReference type="EMBL" id="AJG22386.1"/>
    </source>
</evidence>
<protein>
    <recommendedName>
        <fullName evidence="4">DUF1145 domain-containing protein</fullName>
    </recommendedName>
</protein>
<dbReference type="EMBL" id="CP010537">
    <property type="protein sequence ID" value="AJG22386.1"/>
    <property type="molecule type" value="Genomic_DNA"/>
</dbReference>
<organism evidence="2 3">
    <name type="scientific">Cupriavidus basilensis</name>
    <dbReference type="NCBI Taxonomy" id="68895"/>
    <lineage>
        <taxon>Bacteria</taxon>
        <taxon>Pseudomonadati</taxon>
        <taxon>Pseudomonadota</taxon>
        <taxon>Betaproteobacteria</taxon>
        <taxon>Burkholderiales</taxon>
        <taxon>Burkholderiaceae</taxon>
        <taxon>Cupriavidus</taxon>
    </lineage>
</organism>
<sequence>MFTLPSKLLLLIVYGVAVCSYLTALPLSPDVIHWVRIMAAVLLGVHFLEVLVCFRKVALHKGPLFDSVLLTLLFGVLHWKPMADAARRPR</sequence>
<evidence type="ECO:0000313" key="3">
    <source>
        <dbReference type="Proteomes" id="UP000031843"/>
    </source>
</evidence>
<keyword evidence="3" id="KW-1185">Reference proteome</keyword>
<dbReference type="KEGG" id="cbw:RR42_s0796"/>
<dbReference type="STRING" id="68895.RR42_s0796"/>
<keyword evidence="1" id="KW-0812">Transmembrane</keyword>
<keyword evidence="1" id="KW-1133">Transmembrane helix</keyword>
<dbReference type="Proteomes" id="UP000031843">
    <property type="component" value="Chromosome secondary"/>
</dbReference>
<keyword evidence="1" id="KW-0472">Membrane</keyword>